<organism evidence="2 3">
    <name type="scientific">Rhizobium mesoamericanum STM3625</name>
    <dbReference type="NCBI Taxonomy" id="1211777"/>
    <lineage>
        <taxon>Bacteria</taxon>
        <taxon>Pseudomonadati</taxon>
        <taxon>Pseudomonadota</taxon>
        <taxon>Alphaproteobacteria</taxon>
        <taxon>Hyphomicrobiales</taxon>
        <taxon>Rhizobiaceae</taxon>
        <taxon>Rhizobium/Agrobacterium group</taxon>
        <taxon>Rhizobium</taxon>
    </lineage>
</organism>
<proteinExistence type="predicted"/>
<reference evidence="2 3" key="1">
    <citation type="journal article" date="2013" name="Genome Announc.">
        <title>Draft Genome Sequence of Rhizobium mesoamericanum STM3625, a Nitrogen-Fixing Symbiont of Mimosa pudica Isolated in French Guiana (South America).</title>
        <authorList>
            <person name="Moulin L."/>
            <person name="Mornico D."/>
            <person name="Melkonian R."/>
            <person name="Klonowska A."/>
        </authorList>
    </citation>
    <scope>NUCLEOTIDE SEQUENCE [LARGE SCALE GENOMIC DNA]</scope>
    <source>
        <strain evidence="2 3">STM3625</strain>
    </source>
</reference>
<keyword evidence="3" id="KW-1185">Reference proteome</keyword>
<sequence>MRRFRQSFTVFWWRAAMRFIAAGIMLGLFVWILVLLLCLGLMVAQHGHQTIRISLRARRQTRLLVKAANDEPRGTSISPSIPPSTPGLLRSVRPQGSRAVHKRNR</sequence>
<evidence type="ECO:0000313" key="2">
    <source>
        <dbReference type="EMBL" id="CCM79555.1"/>
    </source>
</evidence>
<comment type="caution">
    <text evidence="2">The sequence shown here is derived from an EMBL/GenBank/DDBJ whole genome shotgun (WGS) entry which is preliminary data.</text>
</comment>
<feature type="region of interest" description="Disordered" evidence="1">
    <location>
        <begin position="69"/>
        <end position="105"/>
    </location>
</feature>
<dbReference type="EMBL" id="CANI01000048">
    <property type="protein sequence ID" value="CCM79555.1"/>
    <property type="molecule type" value="Genomic_DNA"/>
</dbReference>
<accession>K0Q3S0</accession>
<protein>
    <submittedName>
        <fullName evidence="2">Uncharacterized protein</fullName>
    </submittedName>
</protein>
<evidence type="ECO:0000313" key="3">
    <source>
        <dbReference type="Proteomes" id="UP000009319"/>
    </source>
</evidence>
<dbReference type="Proteomes" id="UP000009319">
    <property type="component" value="Unassembled WGS sequence"/>
</dbReference>
<name>K0Q3S0_9HYPH</name>
<gene>
    <name evidence="2" type="ORF">BN77_p10846</name>
</gene>
<evidence type="ECO:0000256" key="1">
    <source>
        <dbReference type="SAM" id="MobiDB-lite"/>
    </source>
</evidence>
<dbReference type="AlphaFoldDB" id="K0Q3S0"/>
<dbReference type="HOGENOM" id="CLU_2234396_0_0_5"/>